<protein>
    <recommendedName>
        <fullName evidence="6">MADF domain-containing protein</fullName>
    </recommendedName>
</protein>
<name>A0AAV8YII3_9CUCU</name>
<evidence type="ECO:0008006" key="6">
    <source>
        <dbReference type="Google" id="ProtNLM"/>
    </source>
</evidence>
<dbReference type="EMBL" id="JAPWTK010000102">
    <property type="protein sequence ID" value="KAJ8950294.1"/>
    <property type="molecule type" value="Genomic_DNA"/>
</dbReference>
<evidence type="ECO:0000313" key="5">
    <source>
        <dbReference type="Proteomes" id="UP001162162"/>
    </source>
</evidence>
<gene>
    <name evidence="4" type="ORF">NQ318_021150</name>
</gene>
<dbReference type="GO" id="GO:0005634">
    <property type="term" value="C:nucleus"/>
    <property type="evidence" value="ECO:0007669"/>
    <property type="project" value="UniProtKB-SubCell"/>
</dbReference>
<dbReference type="InterPro" id="IPR051762">
    <property type="entry name" value="UBF1"/>
</dbReference>
<keyword evidence="5" id="KW-1185">Reference proteome</keyword>
<evidence type="ECO:0000313" key="4">
    <source>
        <dbReference type="EMBL" id="KAJ8950294.1"/>
    </source>
</evidence>
<comment type="caution">
    <text evidence="4">The sequence shown here is derived from an EMBL/GenBank/DDBJ whole genome shotgun (WGS) entry which is preliminary data.</text>
</comment>
<organism evidence="4 5">
    <name type="scientific">Aromia moschata</name>
    <dbReference type="NCBI Taxonomy" id="1265417"/>
    <lineage>
        <taxon>Eukaryota</taxon>
        <taxon>Metazoa</taxon>
        <taxon>Ecdysozoa</taxon>
        <taxon>Arthropoda</taxon>
        <taxon>Hexapoda</taxon>
        <taxon>Insecta</taxon>
        <taxon>Pterygota</taxon>
        <taxon>Neoptera</taxon>
        <taxon>Endopterygota</taxon>
        <taxon>Coleoptera</taxon>
        <taxon>Polyphaga</taxon>
        <taxon>Cucujiformia</taxon>
        <taxon>Chrysomeloidea</taxon>
        <taxon>Cerambycidae</taxon>
        <taxon>Cerambycinae</taxon>
        <taxon>Callichromatini</taxon>
        <taxon>Aromia</taxon>
    </lineage>
</organism>
<dbReference type="PANTHER" id="PTHR46318">
    <property type="entry name" value="UPSTREAM BINDING TRANSCRIPTION FACTOR"/>
    <property type="match status" value="1"/>
</dbReference>
<evidence type="ECO:0000256" key="3">
    <source>
        <dbReference type="ARBA" id="ARBA00023242"/>
    </source>
</evidence>
<sequence>MEACIPEHDVLAFNTRAEKLQWDSIAFKDYSMEDCKKMWLLLLKQIRRFRLLKEVLVDVREWIDSPKTKSKKPKKTS</sequence>
<keyword evidence="3" id="KW-0539">Nucleus</keyword>
<dbReference type="AlphaFoldDB" id="A0AAV8YII3"/>
<evidence type="ECO:0000256" key="1">
    <source>
        <dbReference type="ARBA" id="ARBA00004123"/>
    </source>
</evidence>
<dbReference type="GO" id="GO:0003677">
    <property type="term" value="F:DNA binding"/>
    <property type="evidence" value="ECO:0007669"/>
    <property type="project" value="UniProtKB-KW"/>
</dbReference>
<accession>A0AAV8YII3</accession>
<reference evidence="4" key="1">
    <citation type="journal article" date="2023" name="Insect Mol. Biol.">
        <title>Genome sequencing provides insights into the evolution of gene families encoding plant cell wall-degrading enzymes in longhorned beetles.</title>
        <authorList>
            <person name="Shin N.R."/>
            <person name="Okamura Y."/>
            <person name="Kirsch R."/>
            <person name="Pauchet Y."/>
        </authorList>
    </citation>
    <scope>NUCLEOTIDE SEQUENCE</scope>
    <source>
        <strain evidence="4">AMC_N1</strain>
    </source>
</reference>
<keyword evidence="2" id="KW-0238">DNA-binding</keyword>
<dbReference type="Proteomes" id="UP001162162">
    <property type="component" value="Unassembled WGS sequence"/>
</dbReference>
<proteinExistence type="predicted"/>
<comment type="subcellular location">
    <subcellularLocation>
        <location evidence="1">Nucleus</location>
    </subcellularLocation>
</comment>
<evidence type="ECO:0000256" key="2">
    <source>
        <dbReference type="ARBA" id="ARBA00023125"/>
    </source>
</evidence>
<dbReference type="PANTHER" id="PTHR46318:SF3">
    <property type="entry name" value="UPSTREAM BINDING TRANSCRIPTION FACTOR"/>
    <property type="match status" value="1"/>
</dbReference>